<accession>A0A7M4DIZ0</accession>
<protein>
    <recommendedName>
        <fullName evidence="4">Peptide methionine sulfoxide reductase MsrA</fullName>
        <shortName evidence="4">Protein-methionine-S-oxide reductase</shortName>
        <ecNumber evidence="4">1.8.4.11</ecNumber>
    </recommendedName>
    <alternativeName>
        <fullName evidence="4">Peptide-methionine (S)-S-oxide reductase</fullName>
        <shortName evidence="4">Peptide Met(O) reductase</shortName>
    </alternativeName>
</protein>
<name>A0A7M4DIZ0_9MICO</name>
<feature type="active site" evidence="4">
    <location>
        <position position="56"/>
    </location>
</feature>
<dbReference type="EC" id="1.8.4.11" evidence="4"/>
<dbReference type="AlphaFoldDB" id="A0A7M4DIZ0"/>
<dbReference type="InterPro" id="IPR036509">
    <property type="entry name" value="Met_Sox_Rdtase_MsrA_sf"/>
</dbReference>
<dbReference type="SUPFAM" id="SSF55068">
    <property type="entry name" value="Peptide methionine sulfoxide reductase"/>
    <property type="match status" value="1"/>
</dbReference>
<dbReference type="GO" id="GO:0034599">
    <property type="term" value="P:cellular response to oxidative stress"/>
    <property type="evidence" value="ECO:0007669"/>
    <property type="project" value="TreeGrafter"/>
</dbReference>
<sequence>MIFGARMRTAMVSRDDAMEGHERPLYQVPATHTVLGTPLQGPWPEGTRTVYLAMGCFWGAERIFWRLPGVVTTAAGYMGGYSPNPTYDEVCTGRTGHTEAVIVAYDPKQISLERILAEFWENHDPTQGNRQGNDVGTQYRSAIYWSDAADEALVRASREAFNTVVREHGFGEITTELAPAVDAGTFYYAEGYHQQYLDRNPGGYCNHGPNGMSCPIGILRQDQLPAQTDIAPPSVS</sequence>
<evidence type="ECO:0000256" key="4">
    <source>
        <dbReference type="HAMAP-Rule" id="MF_01401"/>
    </source>
</evidence>
<organism evidence="6 7">
    <name type="scientific">Occultella aeris</name>
    <dbReference type="NCBI Taxonomy" id="2761496"/>
    <lineage>
        <taxon>Bacteria</taxon>
        <taxon>Bacillati</taxon>
        <taxon>Actinomycetota</taxon>
        <taxon>Actinomycetes</taxon>
        <taxon>Micrococcales</taxon>
        <taxon>Ruaniaceae</taxon>
        <taxon>Occultella</taxon>
    </lineage>
</organism>
<evidence type="ECO:0000313" key="6">
    <source>
        <dbReference type="EMBL" id="VZO36958.1"/>
    </source>
</evidence>
<evidence type="ECO:0000256" key="1">
    <source>
        <dbReference type="ARBA" id="ARBA00023002"/>
    </source>
</evidence>
<dbReference type="Pfam" id="PF01625">
    <property type="entry name" value="PMSR"/>
    <property type="match status" value="1"/>
</dbReference>
<evidence type="ECO:0000256" key="2">
    <source>
        <dbReference type="ARBA" id="ARBA00047806"/>
    </source>
</evidence>
<dbReference type="EMBL" id="CACRYJ010000028">
    <property type="protein sequence ID" value="VZO36958.1"/>
    <property type="molecule type" value="Genomic_DNA"/>
</dbReference>
<dbReference type="Gene3D" id="3.30.1060.10">
    <property type="entry name" value="Peptide methionine sulphoxide reductase MsrA"/>
    <property type="match status" value="1"/>
</dbReference>
<dbReference type="InterPro" id="IPR002569">
    <property type="entry name" value="Met_Sox_Rdtase_MsrA_dom"/>
</dbReference>
<evidence type="ECO:0000256" key="3">
    <source>
        <dbReference type="ARBA" id="ARBA00048782"/>
    </source>
</evidence>
<evidence type="ECO:0000313" key="7">
    <source>
        <dbReference type="Proteomes" id="UP000419743"/>
    </source>
</evidence>
<proteinExistence type="inferred from homology"/>
<dbReference type="Proteomes" id="UP000419743">
    <property type="component" value="Unassembled WGS sequence"/>
</dbReference>
<dbReference type="PANTHER" id="PTHR42799:SF2">
    <property type="entry name" value="MITOCHONDRIAL PEPTIDE METHIONINE SULFOXIDE REDUCTASE"/>
    <property type="match status" value="1"/>
</dbReference>
<keyword evidence="1 4" id="KW-0560">Oxidoreductase</keyword>
<gene>
    <name evidence="6" type="primary">msrA_2</name>
    <name evidence="4" type="synonym">msrA</name>
    <name evidence="6" type="ORF">HALOF300_02093</name>
</gene>
<dbReference type="NCBIfam" id="TIGR00401">
    <property type="entry name" value="msrA"/>
    <property type="match status" value="1"/>
</dbReference>
<dbReference type="GO" id="GO:0008113">
    <property type="term" value="F:peptide-methionine (S)-S-oxide reductase activity"/>
    <property type="evidence" value="ECO:0007669"/>
    <property type="project" value="UniProtKB-UniRule"/>
</dbReference>
<dbReference type="InterPro" id="IPR050162">
    <property type="entry name" value="MsrA_MetSO_reductase"/>
</dbReference>
<comment type="catalytic activity">
    <reaction evidence="3 4">
        <text>[thioredoxin]-disulfide + L-methionine + H2O = L-methionine (S)-S-oxide + [thioredoxin]-dithiol</text>
        <dbReference type="Rhea" id="RHEA:19993"/>
        <dbReference type="Rhea" id="RHEA-COMP:10698"/>
        <dbReference type="Rhea" id="RHEA-COMP:10700"/>
        <dbReference type="ChEBI" id="CHEBI:15377"/>
        <dbReference type="ChEBI" id="CHEBI:29950"/>
        <dbReference type="ChEBI" id="CHEBI:50058"/>
        <dbReference type="ChEBI" id="CHEBI:57844"/>
        <dbReference type="ChEBI" id="CHEBI:58772"/>
        <dbReference type="EC" id="1.8.4.11"/>
    </reaction>
</comment>
<dbReference type="GO" id="GO:0005737">
    <property type="term" value="C:cytoplasm"/>
    <property type="evidence" value="ECO:0007669"/>
    <property type="project" value="TreeGrafter"/>
</dbReference>
<comment type="caution">
    <text evidence="6">The sequence shown here is derived from an EMBL/GenBank/DDBJ whole genome shotgun (WGS) entry which is preliminary data.</text>
</comment>
<dbReference type="PANTHER" id="PTHR42799">
    <property type="entry name" value="MITOCHONDRIAL PEPTIDE METHIONINE SULFOXIDE REDUCTASE"/>
    <property type="match status" value="1"/>
</dbReference>
<keyword evidence="7" id="KW-1185">Reference proteome</keyword>
<comment type="function">
    <text evidence="4">Has an important function as a repair enzyme for proteins that have been inactivated by oxidation. Catalyzes the reversible oxidation-reduction of methionine sulfoxide in proteins to methionine.</text>
</comment>
<feature type="domain" description="Peptide methionine sulphoxide reductase MsrA" evidence="5">
    <location>
        <begin position="49"/>
        <end position="206"/>
    </location>
</feature>
<comment type="similarity">
    <text evidence="4">Belongs to the MsrA Met sulfoxide reductase family.</text>
</comment>
<comment type="catalytic activity">
    <reaction evidence="2 4">
        <text>L-methionyl-[protein] + [thioredoxin]-disulfide + H2O = L-methionyl-(S)-S-oxide-[protein] + [thioredoxin]-dithiol</text>
        <dbReference type="Rhea" id="RHEA:14217"/>
        <dbReference type="Rhea" id="RHEA-COMP:10698"/>
        <dbReference type="Rhea" id="RHEA-COMP:10700"/>
        <dbReference type="Rhea" id="RHEA-COMP:12313"/>
        <dbReference type="Rhea" id="RHEA-COMP:12315"/>
        <dbReference type="ChEBI" id="CHEBI:15377"/>
        <dbReference type="ChEBI" id="CHEBI:16044"/>
        <dbReference type="ChEBI" id="CHEBI:29950"/>
        <dbReference type="ChEBI" id="CHEBI:44120"/>
        <dbReference type="ChEBI" id="CHEBI:50058"/>
        <dbReference type="EC" id="1.8.4.11"/>
    </reaction>
</comment>
<dbReference type="HAMAP" id="MF_01401">
    <property type="entry name" value="MsrA"/>
    <property type="match status" value="1"/>
</dbReference>
<reference evidence="6 7" key="1">
    <citation type="submission" date="2019-11" db="EMBL/GenBank/DDBJ databases">
        <authorList>
            <person name="Criscuolo A."/>
        </authorList>
    </citation>
    <scope>NUCLEOTIDE SEQUENCE [LARGE SCALE GENOMIC DNA]</scope>
    <source>
        <strain evidence="6">CIP111667</strain>
    </source>
</reference>
<evidence type="ECO:0000259" key="5">
    <source>
        <dbReference type="Pfam" id="PF01625"/>
    </source>
</evidence>